<dbReference type="PANTHER" id="PTHR47992">
    <property type="entry name" value="PROTEIN PHOSPHATASE"/>
    <property type="match status" value="1"/>
</dbReference>
<dbReference type="Proteomes" id="UP000199163">
    <property type="component" value="Unassembled WGS sequence"/>
</dbReference>
<dbReference type="GO" id="GO:0046872">
    <property type="term" value="F:metal ion binding"/>
    <property type="evidence" value="ECO:0007669"/>
    <property type="project" value="UniProtKB-KW"/>
</dbReference>
<dbReference type="EC" id="3.1.3.16" evidence="2"/>
<evidence type="ECO:0000256" key="7">
    <source>
        <dbReference type="ARBA" id="ARBA00047761"/>
    </source>
</evidence>
<comment type="catalytic activity">
    <reaction evidence="8">
        <text>O-phospho-L-threonyl-[protein] + H2O = L-threonyl-[protein] + phosphate</text>
        <dbReference type="Rhea" id="RHEA:47004"/>
        <dbReference type="Rhea" id="RHEA-COMP:11060"/>
        <dbReference type="Rhea" id="RHEA-COMP:11605"/>
        <dbReference type="ChEBI" id="CHEBI:15377"/>
        <dbReference type="ChEBI" id="CHEBI:30013"/>
        <dbReference type="ChEBI" id="CHEBI:43474"/>
        <dbReference type="ChEBI" id="CHEBI:61977"/>
        <dbReference type="EC" id="3.1.3.16"/>
    </reaction>
</comment>
<evidence type="ECO:0000256" key="6">
    <source>
        <dbReference type="ARBA" id="ARBA00023211"/>
    </source>
</evidence>
<evidence type="ECO:0000256" key="3">
    <source>
        <dbReference type="ARBA" id="ARBA00022723"/>
    </source>
</evidence>
<dbReference type="InterPro" id="IPR036457">
    <property type="entry name" value="PPM-type-like_dom_sf"/>
</dbReference>
<keyword evidence="11" id="KW-1185">Reference proteome</keyword>
<evidence type="ECO:0000256" key="1">
    <source>
        <dbReference type="ARBA" id="ARBA00001936"/>
    </source>
</evidence>
<evidence type="ECO:0000259" key="9">
    <source>
        <dbReference type="PROSITE" id="PS51746"/>
    </source>
</evidence>
<dbReference type="Gene3D" id="3.60.40.10">
    <property type="entry name" value="PPM-type phosphatase domain"/>
    <property type="match status" value="1"/>
</dbReference>
<organism evidence="10 11">
    <name type="scientific">Alteribacillus persepolensis</name>
    <dbReference type="NCBI Taxonomy" id="568899"/>
    <lineage>
        <taxon>Bacteria</taxon>
        <taxon>Bacillati</taxon>
        <taxon>Bacillota</taxon>
        <taxon>Bacilli</taxon>
        <taxon>Bacillales</taxon>
        <taxon>Bacillaceae</taxon>
        <taxon>Alteribacillus</taxon>
    </lineage>
</organism>
<evidence type="ECO:0000313" key="10">
    <source>
        <dbReference type="EMBL" id="SDG96372.1"/>
    </source>
</evidence>
<evidence type="ECO:0000256" key="4">
    <source>
        <dbReference type="ARBA" id="ARBA00022801"/>
    </source>
</evidence>
<keyword evidence="6" id="KW-0464">Manganese</keyword>
<dbReference type="SMART" id="SM00332">
    <property type="entry name" value="PP2Cc"/>
    <property type="match status" value="1"/>
</dbReference>
<evidence type="ECO:0000256" key="2">
    <source>
        <dbReference type="ARBA" id="ARBA00013081"/>
    </source>
</evidence>
<dbReference type="SMART" id="SM00331">
    <property type="entry name" value="PP2C_SIG"/>
    <property type="match status" value="1"/>
</dbReference>
<evidence type="ECO:0000256" key="5">
    <source>
        <dbReference type="ARBA" id="ARBA00022912"/>
    </source>
</evidence>
<dbReference type="PROSITE" id="PS51746">
    <property type="entry name" value="PPM_2"/>
    <property type="match status" value="1"/>
</dbReference>
<protein>
    <recommendedName>
        <fullName evidence="2">protein-serine/threonine phosphatase</fullName>
        <ecNumber evidence="2">3.1.3.16</ecNumber>
    </recommendedName>
</protein>
<dbReference type="SUPFAM" id="SSF81606">
    <property type="entry name" value="PP2C-like"/>
    <property type="match status" value="1"/>
</dbReference>
<keyword evidence="5" id="KW-0904">Protein phosphatase</keyword>
<dbReference type="FunFam" id="3.60.40.10:FF:000002">
    <property type="entry name" value="Serine/threonine phosphatase stp"/>
    <property type="match status" value="1"/>
</dbReference>
<dbReference type="AlphaFoldDB" id="A0A1G7YII4"/>
<sequence>MNTVFLTDTGKVREHNEDAGGVFVNKTGDYLAVVADGMGGHQAGDVASQMTTDMLRESFEGLNETLTPDKAGKWLERAFQEINEKVFEQAGKNRHLQGMGTTLVAVVCTRSFIVITHVGDSRAYLWTDQELQLKTEDHSLVNELKKSGQLTAQEADNHPQKNILTRALGTEVSLKSEQTVLEWKKGDAVVLCSDGLTNKVTDNEIEQTLSQQSSLREQAEHLVHMAKDRGGEDNITLAVVENIPLEEGLM</sequence>
<dbReference type="Pfam" id="PF13672">
    <property type="entry name" value="PP2C_2"/>
    <property type="match status" value="1"/>
</dbReference>
<dbReference type="NCBIfam" id="NF033484">
    <property type="entry name" value="Stp1_PP2C_phos"/>
    <property type="match status" value="1"/>
</dbReference>
<accession>A0A1G7YII4</accession>
<dbReference type="STRING" id="568899.SAMN05192534_101164"/>
<keyword evidence="3" id="KW-0479">Metal-binding</keyword>
<proteinExistence type="predicted"/>
<comment type="cofactor">
    <cofactor evidence="1">
        <name>Mn(2+)</name>
        <dbReference type="ChEBI" id="CHEBI:29035"/>
    </cofactor>
</comment>
<dbReference type="InterPro" id="IPR015655">
    <property type="entry name" value="PP2C"/>
</dbReference>
<comment type="catalytic activity">
    <reaction evidence="7">
        <text>O-phospho-L-seryl-[protein] + H2O = L-seryl-[protein] + phosphate</text>
        <dbReference type="Rhea" id="RHEA:20629"/>
        <dbReference type="Rhea" id="RHEA-COMP:9863"/>
        <dbReference type="Rhea" id="RHEA-COMP:11604"/>
        <dbReference type="ChEBI" id="CHEBI:15377"/>
        <dbReference type="ChEBI" id="CHEBI:29999"/>
        <dbReference type="ChEBI" id="CHEBI:43474"/>
        <dbReference type="ChEBI" id="CHEBI:83421"/>
        <dbReference type="EC" id="3.1.3.16"/>
    </reaction>
</comment>
<evidence type="ECO:0000256" key="8">
    <source>
        <dbReference type="ARBA" id="ARBA00048336"/>
    </source>
</evidence>
<dbReference type="GO" id="GO:0004722">
    <property type="term" value="F:protein serine/threonine phosphatase activity"/>
    <property type="evidence" value="ECO:0007669"/>
    <property type="project" value="UniProtKB-EC"/>
</dbReference>
<dbReference type="EMBL" id="FNDK01000001">
    <property type="protein sequence ID" value="SDG96372.1"/>
    <property type="molecule type" value="Genomic_DNA"/>
</dbReference>
<name>A0A1G7YII4_9BACI</name>
<feature type="domain" description="PPM-type phosphatase" evidence="9">
    <location>
        <begin position="2"/>
        <end position="242"/>
    </location>
</feature>
<dbReference type="InterPro" id="IPR001932">
    <property type="entry name" value="PPM-type_phosphatase-like_dom"/>
</dbReference>
<reference evidence="10 11" key="1">
    <citation type="submission" date="2016-10" db="EMBL/GenBank/DDBJ databases">
        <authorList>
            <person name="de Groot N.N."/>
        </authorList>
    </citation>
    <scope>NUCLEOTIDE SEQUENCE [LARGE SCALE GENOMIC DNA]</scope>
    <source>
        <strain evidence="10 11">DSM 21632</strain>
    </source>
</reference>
<dbReference type="OrthoDB" id="9801841at2"/>
<gene>
    <name evidence="10" type="ORF">SAMN05192534_101164</name>
</gene>
<evidence type="ECO:0000313" key="11">
    <source>
        <dbReference type="Proteomes" id="UP000199163"/>
    </source>
</evidence>
<keyword evidence="4" id="KW-0378">Hydrolase</keyword>
<dbReference type="RefSeq" id="WP_091270291.1">
    <property type="nucleotide sequence ID" value="NZ_FNDK01000001.1"/>
</dbReference>
<dbReference type="CDD" id="cd00143">
    <property type="entry name" value="PP2Cc"/>
    <property type="match status" value="1"/>
</dbReference>